<evidence type="ECO:0000313" key="2">
    <source>
        <dbReference type="Proteomes" id="UP000031982"/>
    </source>
</evidence>
<organism evidence="1 2">
    <name type="scientific">Bacillus badius</name>
    <dbReference type="NCBI Taxonomy" id="1455"/>
    <lineage>
        <taxon>Bacteria</taxon>
        <taxon>Bacillati</taxon>
        <taxon>Bacillota</taxon>
        <taxon>Bacilli</taxon>
        <taxon>Bacillales</taxon>
        <taxon>Bacillaceae</taxon>
        <taxon>Pseudobacillus</taxon>
    </lineage>
</organism>
<name>A0ABR5ASR5_BACBA</name>
<dbReference type="Proteomes" id="UP000031982">
    <property type="component" value="Unassembled WGS sequence"/>
</dbReference>
<evidence type="ECO:0000313" key="1">
    <source>
        <dbReference type="EMBL" id="KIL77801.1"/>
    </source>
</evidence>
<dbReference type="EMBL" id="JXLP01000012">
    <property type="protein sequence ID" value="KIL77801.1"/>
    <property type="molecule type" value="Genomic_DNA"/>
</dbReference>
<sequence length="57" mass="6636">MDGFETDSQMFQSRFCRVTTKPFKDNNLAVIQGWARLLKFFALARLSVIRKTIPPPF</sequence>
<accession>A0ABR5ASR5</accession>
<evidence type="ECO:0008006" key="3">
    <source>
        <dbReference type="Google" id="ProtNLM"/>
    </source>
</evidence>
<keyword evidence="2" id="KW-1185">Reference proteome</keyword>
<comment type="caution">
    <text evidence="1">The sequence shown here is derived from an EMBL/GenBank/DDBJ whole genome shotgun (WGS) entry which is preliminary data.</text>
</comment>
<protein>
    <recommendedName>
        <fullName evidence="3">Mobile element protein</fullName>
    </recommendedName>
</protein>
<proteinExistence type="predicted"/>
<gene>
    <name evidence="1" type="ORF">SD77_1130</name>
</gene>
<reference evidence="1 2" key="1">
    <citation type="submission" date="2015-01" db="EMBL/GenBank/DDBJ databases">
        <title>Genome Assembly of Bacillus badius MTCC 1458.</title>
        <authorList>
            <person name="Verma A."/>
            <person name="Khatri I."/>
            <person name="Mual P."/>
            <person name="Subramanian S."/>
            <person name="Krishnamurthi S."/>
        </authorList>
    </citation>
    <scope>NUCLEOTIDE SEQUENCE [LARGE SCALE GENOMIC DNA]</scope>
    <source>
        <strain evidence="1 2">MTCC 1458</strain>
    </source>
</reference>